<accession>A0A930VFG8</accession>
<evidence type="ECO:0000256" key="1">
    <source>
        <dbReference type="SAM" id="MobiDB-lite"/>
    </source>
</evidence>
<dbReference type="EMBL" id="JADKPN010000006">
    <property type="protein sequence ID" value="MBF4763835.1"/>
    <property type="molecule type" value="Genomic_DNA"/>
</dbReference>
<keyword evidence="2" id="KW-1133">Transmembrane helix</keyword>
<keyword evidence="2" id="KW-0812">Transmembrane</keyword>
<dbReference type="Proteomes" id="UP000640489">
    <property type="component" value="Unassembled WGS sequence"/>
</dbReference>
<dbReference type="AlphaFoldDB" id="A0A930VFG8"/>
<dbReference type="Pfam" id="PF11832">
    <property type="entry name" value="DUF3352"/>
    <property type="match status" value="1"/>
</dbReference>
<evidence type="ECO:0008006" key="5">
    <source>
        <dbReference type="Google" id="ProtNLM"/>
    </source>
</evidence>
<feature type="transmembrane region" description="Helical" evidence="2">
    <location>
        <begin position="71"/>
        <end position="91"/>
    </location>
</feature>
<evidence type="ECO:0000313" key="3">
    <source>
        <dbReference type="EMBL" id="MBF4763835.1"/>
    </source>
</evidence>
<feature type="compositionally biased region" description="Low complexity" evidence="1">
    <location>
        <begin position="26"/>
        <end position="37"/>
    </location>
</feature>
<proteinExistence type="predicted"/>
<feature type="compositionally biased region" description="Pro residues" evidence="1">
    <location>
        <begin position="1"/>
        <end position="25"/>
    </location>
</feature>
<organism evidence="3 4">
    <name type="scientific">Nocardioides islandensis</name>
    <dbReference type="NCBI Taxonomy" id="433663"/>
    <lineage>
        <taxon>Bacteria</taxon>
        <taxon>Bacillati</taxon>
        <taxon>Actinomycetota</taxon>
        <taxon>Actinomycetes</taxon>
        <taxon>Propionibacteriales</taxon>
        <taxon>Nocardioidaceae</taxon>
        <taxon>Nocardioides</taxon>
    </lineage>
</organism>
<comment type="caution">
    <text evidence="3">The sequence shown here is derived from an EMBL/GenBank/DDBJ whole genome shotgun (WGS) entry which is preliminary data.</text>
</comment>
<keyword evidence="4" id="KW-1185">Reference proteome</keyword>
<reference evidence="3" key="1">
    <citation type="submission" date="2020-11" db="EMBL/GenBank/DDBJ databases">
        <title>Nocardioides sp. nov., isolated from Soil of Cynanchum wilfordii Hemsley rhizosphere.</title>
        <authorList>
            <person name="Lee J.-S."/>
            <person name="Suh M.K."/>
            <person name="Kim J.-S."/>
        </authorList>
    </citation>
    <scope>NUCLEOTIDE SEQUENCE</scope>
    <source>
        <strain evidence="3">KCTC 19275</strain>
    </source>
</reference>
<feature type="region of interest" description="Disordered" evidence="1">
    <location>
        <begin position="1"/>
        <end position="62"/>
    </location>
</feature>
<gene>
    <name evidence="3" type="ORF">ISU07_11925</name>
</gene>
<evidence type="ECO:0000313" key="4">
    <source>
        <dbReference type="Proteomes" id="UP000640489"/>
    </source>
</evidence>
<keyword evidence="2" id="KW-0472">Membrane</keyword>
<name>A0A930VFG8_9ACTN</name>
<sequence length="585" mass="60478">MSDTYPPGPAGPVEPGAQPPVPPAYAPAYGQPAYPQPSTGAPEYLEAGGGSPLPPDTPVAAAGGGGRRRGLMIGGGVAALAVVGVGAWAAAQFFATGAQPAEALPASTIGYASIDLDPSGGQKIEALRTLNKFPAFKDEIGLDANDDVRQKIFEELDFPEDCKIFYAEDIEPWLGDRFAVAAVDTGQDAPEIVGVIQVKDEKEADAGLTKLRDCGNGGTSESSGGWVINDGWAIVAEDQEGAQAVADATAKGTLADDADFKDITARAGSAGIVSMYAAPAAGQYLADSMGGVGGLAGELEQGLTGGDMLGGGEELQPQDGSNPMADALKNFKGMAVSVRFSDGALEIESAGDTGLLPKSLYGTDRGADVVETLPTATAAAIGVGFEPGWLTDVVDQFSAFGGGMTTDELFQEASDATGLDVPADIETLLGESAALSFGSDFDPEAFFNSGDASDLPITLKVKGDEAAARKVLDKILAQDPEAGKYFALDSDAGYFAIGPDEDHRTAVLGRGDLGNNEVYRDVIRESDKASALLYVNFDVGDDWLVRLAGDDQSVKENLQPLAGFGITAWQDDDWTHSVMRLTTDK</sequence>
<dbReference type="RefSeq" id="WP_194707023.1">
    <property type="nucleotide sequence ID" value="NZ_JADKPN010000006.1"/>
</dbReference>
<evidence type="ECO:0000256" key="2">
    <source>
        <dbReference type="SAM" id="Phobius"/>
    </source>
</evidence>
<protein>
    <recommendedName>
        <fullName evidence="5">DUF3352 domain-containing protein</fullName>
    </recommendedName>
</protein>
<dbReference type="InterPro" id="IPR021787">
    <property type="entry name" value="DUF3352"/>
</dbReference>